<evidence type="ECO:0000256" key="1">
    <source>
        <dbReference type="SAM" id="MobiDB-lite"/>
    </source>
</evidence>
<dbReference type="EMBL" id="JARKIE010000157">
    <property type="protein sequence ID" value="KAJ7674235.1"/>
    <property type="molecule type" value="Genomic_DNA"/>
</dbReference>
<evidence type="ECO:0000313" key="2">
    <source>
        <dbReference type="EMBL" id="KAJ7674235.1"/>
    </source>
</evidence>
<dbReference type="AlphaFoldDB" id="A0AAD7G750"/>
<keyword evidence="3" id="KW-1185">Reference proteome</keyword>
<organism evidence="2 3">
    <name type="scientific">Mycena rosella</name>
    <name type="common">Pink bonnet</name>
    <name type="synonym">Agaricus rosellus</name>
    <dbReference type="NCBI Taxonomy" id="1033263"/>
    <lineage>
        <taxon>Eukaryota</taxon>
        <taxon>Fungi</taxon>
        <taxon>Dikarya</taxon>
        <taxon>Basidiomycota</taxon>
        <taxon>Agaricomycotina</taxon>
        <taxon>Agaricomycetes</taxon>
        <taxon>Agaricomycetidae</taxon>
        <taxon>Agaricales</taxon>
        <taxon>Marasmiineae</taxon>
        <taxon>Mycenaceae</taxon>
        <taxon>Mycena</taxon>
    </lineage>
</organism>
<sequence>MLGAASSVSERGIDEPWELGTHPGSVLRIPGAEGAAAHHQPYQQQLDADKNAKCEYLRRQQRQVRAPVQAATTTAAAEGPAPTAAATPMGAGPVGDGHYFAEAAKLPATGREENPHHVFIPNNVITAEAIAFEVNVTQPIPPEMFHHLVASNAMICNGVNPGTVSTIKADIPGHLIASVFLGGKMLEKRIVDLPKWLQETLDRKGPEGWCKVLCPPAAPMPTVPASLSPTPKIPMTYQGPTILVIQVRDTSACAKLLTRELYIKSDVAAFSIIAPETTQNLWVASILECSNDGDSTIVAEQLRLQAITYMVTNAMFAVTIQCTLPPSISLKATLFALALSADPIWNAQMGAFVLYVKPSTINIVHWQGITDLVSRQTFRSAYYEYKPHSHKHLFNEN</sequence>
<feature type="compositionally biased region" description="Low complexity" evidence="1">
    <location>
        <begin position="63"/>
        <end position="83"/>
    </location>
</feature>
<feature type="region of interest" description="Disordered" evidence="1">
    <location>
        <begin position="60"/>
        <end position="83"/>
    </location>
</feature>
<protein>
    <submittedName>
        <fullName evidence="2">Uncharacterized protein</fullName>
    </submittedName>
</protein>
<name>A0AAD7G750_MYCRO</name>
<dbReference type="Proteomes" id="UP001221757">
    <property type="component" value="Unassembled WGS sequence"/>
</dbReference>
<evidence type="ECO:0000313" key="3">
    <source>
        <dbReference type="Proteomes" id="UP001221757"/>
    </source>
</evidence>
<accession>A0AAD7G750</accession>
<proteinExistence type="predicted"/>
<comment type="caution">
    <text evidence="2">The sequence shown here is derived from an EMBL/GenBank/DDBJ whole genome shotgun (WGS) entry which is preliminary data.</text>
</comment>
<gene>
    <name evidence="2" type="ORF">B0H17DRAFT_1140672</name>
</gene>
<reference evidence="2" key="1">
    <citation type="submission" date="2023-03" db="EMBL/GenBank/DDBJ databases">
        <title>Massive genome expansion in bonnet fungi (Mycena s.s.) driven by repeated elements and novel gene families across ecological guilds.</title>
        <authorList>
            <consortium name="Lawrence Berkeley National Laboratory"/>
            <person name="Harder C.B."/>
            <person name="Miyauchi S."/>
            <person name="Viragh M."/>
            <person name="Kuo A."/>
            <person name="Thoen E."/>
            <person name="Andreopoulos B."/>
            <person name="Lu D."/>
            <person name="Skrede I."/>
            <person name="Drula E."/>
            <person name="Henrissat B."/>
            <person name="Morin E."/>
            <person name="Kohler A."/>
            <person name="Barry K."/>
            <person name="LaButti K."/>
            <person name="Morin E."/>
            <person name="Salamov A."/>
            <person name="Lipzen A."/>
            <person name="Mereny Z."/>
            <person name="Hegedus B."/>
            <person name="Baldrian P."/>
            <person name="Stursova M."/>
            <person name="Weitz H."/>
            <person name="Taylor A."/>
            <person name="Grigoriev I.V."/>
            <person name="Nagy L.G."/>
            <person name="Martin F."/>
            <person name="Kauserud H."/>
        </authorList>
    </citation>
    <scope>NUCLEOTIDE SEQUENCE</scope>
    <source>
        <strain evidence="2">CBHHK067</strain>
    </source>
</reference>
<feature type="region of interest" description="Disordered" evidence="1">
    <location>
        <begin position="1"/>
        <end position="21"/>
    </location>
</feature>